<feature type="transmembrane region" description="Helical" evidence="1">
    <location>
        <begin position="256"/>
        <end position="277"/>
    </location>
</feature>
<dbReference type="Proteomes" id="UP001176891">
    <property type="component" value="Unassembled WGS sequence"/>
</dbReference>
<keyword evidence="3" id="KW-1185">Reference proteome</keyword>
<keyword evidence="1" id="KW-0812">Transmembrane</keyword>
<keyword evidence="1" id="KW-0472">Membrane</keyword>
<evidence type="ECO:0000313" key="3">
    <source>
        <dbReference type="Proteomes" id="UP001176891"/>
    </source>
</evidence>
<feature type="transmembrane region" description="Helical" evidence="1">
    <location>
        <begin position="21"/>
        <end position="39"/>
    </location>
</feature>
<sequence>MNDKELAQNYIKAAIAKANKLETEIIVMLSALVLIWISMETMLPNVKKEVYQYNGYQTQVGNISDQIRDNRYALDVVRMKIDTISSEETKIDLQNREQRIRNSLIYLRDMQQDIKKNVSLSHSQIDFELPFVGKTKGPYYLSTLICNFLILIFIFYLFRSREKLFFYYYNGLMILQNEVSNKINRDLALVFPRWCLPLRKPNHILHPSVLAKSFGKKSITSIDNYIYPILMFGIIAIISLRSIYLSYWIINDLKFIWWYWGIVTVNVLTLTAIIYLCTRWFSRRNVKSLILY</sequence>
<comment type="caution">
    <text evidence="2">The sequence shown here is derived from an EMBL/GenBank/DDBJ whole genome shotgun (WGS) entry which is preliminary data.</text>
</comment>
<organism evidence="2 3">
    <name type="scientific">Flavivirga amylovorans</name>
    <dbReference type="NCBI Taxonomy" id="870486"/>
    <lineage>
        <taxon>Bacteria</taxon>
        <taxon>Pseudomonadati</taxon>
        <taxon>Bacteroidota</taxon>
        <taxon>Flavobacteriia</taxon>
        <taxon>Flavobacteriales</taxon>
        <taxon>Flavobacteriaceae</taxon>
        <taxon>Flavivirga</taxon>
    </lineage>
</organism>
<protein>
    <submittedName>
        <fullName evidence="2">Uncharacterized protein</fullName>
    </submittedName>
</protein>
<name>A0ABT8X6C6_9FLAO</name>
<keyword evidence="1" id="KW-1133">Transmembrane helix</keyword>
<dbReference type="EMBL" id="JAUOEM010000006">
    <property type="protein sequence ID" value="MDO5989227.1"/>
    <property type="molecule type" value="Genomic_DNA"/>
</dbReference>
<dbReference type="RefSeq" id="WP_303283879.1">
    <property type="nucleotide sequence ID" value="NZ_BAABCZ010000012.1"/>
</dbReference>
<feature type="transmembrane region" description="Helical" evidence="1">
    <location>
        <begin position="225"/>
        <end position="250"/>
    </location>
</feature>
<proteinExistence type="predicted"/>
<evidence type="ECO:0000313" key="2">
    <source>
        <dbReference type="EMBL" id="MDO5989227.1"/>
    </source>
</evidence>
<feature type="transmembrane region" description="Helical" evidence="1">
    <location>
        <begin position="139"/>
        <end position="158"/>
    </location>
</feature>
<evidence type="ECO:0000256" key="1">
    <source>
        <dbReference type="SAM" id="Phobius"/>
    </source>
</evidence>
<accession>A0ABT8X6C6</accession>
<reference evidence="2" key="1">
    <citation type="submission" date="2023-07" db="EMBL/GenBank/DDBJ databases">
        <title>Two novel species in the genus Flavivirga.</title>
        <authorList>
            <person name="Kwon K."/>
        </authorList>
    </citation>
    <scope>NUCLEOTIDE SEQUENCE</scope>
    <source>
        <strain evidence="2">KACC 14157</strain>
    </source>
</reference>
<gene>
    <name evidence="2" type="ORF">Q4Q39_17620</name>
</gene>